<evidence type="ECO:0000313" key="3">
    <source>
        <dbReference type="Proteomes" id="UP001589536"/>
    </source>
</evidence>
<dbReference type="Pfam" id="PF12728">
    <property type="entry name" value="HTH_17"/>
    <property type="match status" value="1"/>
</dbReference>
<dbReference type="EMBL" id="JBHMBH010000026">
    <property type="protein sequence ID" value="MFB9714802.1"/>
    <property type="molecule type" value="Genomic_DNA"/>
</dbReference>
<dbReference type="SUPFAM" id="SSF46955">
    <property type="entry name" value="Putative DNA-binding domain"/>
    <property type="match status" value="1"/>
</dbReference>
<name>A0ABV5UQJ0_9MICC</name>
<protein>
    <submittedName>
        <fullName evidence="2">Helix-turn-helix domain-containing protein</fullName>
    </submittedName>
</protein>
<gene>
    <name evidence="2" type="ORF">ACFFPI_11780</name>
</gene>
<organism evidence="2 3">
    <name type="scientific">Arthrobacter methylotrophus</name>
    <dbReference type="NCBI Taxonomy" id="121291"/>
    <lineage>
        <taxon>Bacteria</taxon>
        <taxon>Bacillati</taxon>
        <taxon>Actinomycetota</taxon>
        <taxon>Actinomycetes</taxon>
        <taxon>Micrococcales</taxon>
        <taxon>Micrococcaceae</taxon>
        <taxon>Arthrobacter</taxon>
    </lineage>
</organism>
<dbReference type="Proteomes" id="UP001589536">
    <property type="component" value="Unassembled WGS sequence"/>
</dbReference>
<sequence>MDSIETSAGDQRHMTPQDLALRLGVPLSSIYGWRSQHKGPRAMRIGKHVRYRIVDVLTWEQLQLDKDVA</sequence>
<dbReference type="InterPro" id="IPR009061">
    <property type="entry name" value="DNA-bd_dom_put_sf"/>
</dbReference>
<dbReference type="RefSeq" id="WP_345047190.1">
    <property type="nucleotide sequence ID" value="NZ_BAABED010000001.1"/>
</dbReference>
<reference evidence="2 3" key="1">
    <citation type="submission" date="2024-09" db="EMBL/GenBank/DDBJ databases">
        <authorList>
            <person name="Sun Q."/>
            <person name="Mori K."/>
        </authorList>
    </citation>
    <scope>NUCLEOTIDE SEQUENCE [LARGE SCALE GENOMIC DNA]</scope>
    <source>
        <strain evidence="2 3">JCM 13519</strain>
    </source>
</reference>
<proteinExistence type="predicted"/>
<evidence type="ECO:0000259" key="1">
    <source>
        <dbReference type="Pfam" id="PF12728"/>
    </source>
</evidence>
<evidence type="ECO:0000313" key="2">
    <source>
        <dbReference type="EMBL" id="MFB9714802.1"/>
    </source>
</evidence>
<keyword evidence="3" id="KW-1185">Reference proteome</keyword>
<accession>A0ABV5UQJ0</accession>
<comment type="caution">
    <text evidence="2">The sequence shown here is derived from an EMBL/GenBank/DDBJ whole genome shotgun (WGS) entry which is preliminary data.</text>
</comment>
<feature type="domain" description="Helix-turn-helix" evidence="1">
    <location>
        <begin position="14"/>
        <end position="59"/>
    </location>
</feature>
<dbReference type="InterPro" id="IPR041657">
    <property type="entry name" value="HTH_17"/>
</dbReference>